<dbReference type="Pfam" id="PF13649">
    <property type="entry name" value="Methyltransf_25"/>
    <property type="match status" value="1"/>
</dbReference>
<keyword evidence="2" id="KW-0808">Transferase</keyword>
<dbReference type="Proteomes" id="UP000814176">
    <property type="component" value="Unassembled WGS sequence"/>
</dbReference>
<proteinExistence type="predicted"/>
<evidence type="ECO:0000313" key="2">
    <source>
        <dbReference type="EMBL" id="KAH9841865.1"/>
    </source>
</evidence>
<evidence type="ECO:0000313" key="3">
    <source>
        <dbReference type="Proteomes" id="UP000814176"/>
    </source>
</evidence>
<keyword evidence="3" id="KW-1185">Reference proteome</keyword>
<dbReference type="GeneID" id="72006287"/>
<dbReference type="PANTHER" id="PTHR43591">
    <property type="entry name" value="METHYLTRANSFERASE"/>
    <property type="match status" value="1"/>
</dbReference>
<keyword evidence="2" id="KW-0489">Methyltransferase</keyword>
<dbReference type="Gene3D" id="3.40.50.150">
    <property type="entry name" value="Vaccinia Virus protein VP39"/>
    <property type="match status" value="1"/>
</dbReference>
<evidence type="ECO:0000259" key="1">
    <source>
        <dbReference type="Pfam" id="PF13649"/>
    </source>
</evidence>
<dbReference type="EMBL" id="JADCUA010000003">
    <property type="protein sequence ID" value="KAH9841865.1"/>
    <property type="molecule type" value="Genomic_DNA"/>
</dbReference>
<protein>
    <submittedName>
        <fullName evidence="2">S-adenosyl-L-methionine-dependent methyltransferase</fullName>
    </submittedName>
</protein>
<organism evidence="2 3">
    <name type="scientific">Rhodofomes roseus</name>
    <dbReference type="NCBI Taxonomy" id="34475"/>
    <lineage>
        <taxon>Eukaryota</taxon>
        <taxon>Fungi</taxon>
        <taxon>Dikarya</taxon>
        <taxon>Basidiomycota</taxon>
        <taxon>Agaricomycotina</taxon>
        <taxon>Agaricomycetes</taxon>
        <taxon>Polyporales</taxon>
        <taxon>Rhodofomes</taxon>
    </lineage>
</organism>
<dbReference type="InterPro" id="IPR041698">
    <property type="entry name" value="Methyltransf_25"/>
</dbReference>
<name>A0ABQ8KSR8_9APHY</name>
<dbReference type="RefSeq" id="XP_047783164.1">
    <property type="nucleotide sequence ID" value="XM_047925555.1"/>
</dbReference>
<dbReference type="GO" id="GO:0008168">
    <property type="term" value="F:methyltransferase activity"/>
    <property type="evidence" value="ECO:0007669"/>
    <property type="project" value="UniProtKB-KW"/>
</dbReference>
<accession>A0ABQ8KSR8</accession>
<feature type="domain" description="Methyltransferase" evidence="1">
    <location>
        <begin position="73"/>
        <end position="170"/>
    </location>
</feature>
<dbReference type="GO" id="GO:0032259">
    <property type="term" value="P:methylation"/>
    <property type="evidence" value="ECO:0007669"/>
    <property type="project" value="UniProtKB-KW"/>
</dbReference>
<sequence>MHTQEAAPPIEHAERTYQAFPGANYLLPSDAHERERYNIAFARRLNLQHSLLKQAFNNRIILPPITIAASDRILDSGTGSGSWLIDVLGAVPPTAKLYGLDIECRLFPSDDSRVTGRGHVEFCEGTVTNLPEDWDNMFALVHQRLLMAALKPSEWKQAIAEIFRVLVPGGWVQLGEADGVRGGAVTAKHVSLVQTLFQAKGLLLHCAAHIPDMLREAGFVNVTVETANIPLGKWAGPVGVDARNNFMGVFRGMKTPVLKAGGLGFVTTEGEWDTSLDSLEEEWDATPGAVLQFDIFYAMKPIPSVF</sequence>
<gene>
    <name evidence="2" type="ORF">C8Q71DRAFT_794677</name>
</gene>
<comment type="caution">
    <text evidence="2">The sequence shown here is derived from an EMBL/GenBank/DDBJ whole genome shotgun (WGS) entry which is preliminary data.</text>
</comment>
<reference evidence="2 3" key="1">
    <citation type="journal article" date="2021" name="Environ. Microbiol.">
        <title>Gene family expansions and transcriptome signatures uncover fungal adaptations to wood decay.</title>
        <authorList>
            <person name="Hage H."/>
            <person name="Miyauchi S."/>
            <person name="Viragh M."/>
            <person name="Drula E."/>
            <person name="Min B."/>
            <person name="Chaduli D."/>
            <person name="Navarro D."/>
            <person name="Favel A."/>
            <person name="Norest M."/>
            <person name="Lesage-Meessen L."/>
            <person name="Balint B."/>
            <person name="Merenyi Z."/>
            <person name="de Eugenio L."/>
            <person name="Morin E."/>
            <person name="Martinez A.T."/>
            <person name="Baldrian P."/>
            <person name="Stursova M."/>
            <person name="Martinez M.J."/>
            <person name="Novotny C."/>
            <person name="Magnuson J.K."/>
            <person name="Spatafora J.W."/>
            <person name="Maurice S."/>
            <person name="Pangilinan J."/>
            <person name="Andreopoulos W."/>
            <person name="LaButti K."/>
            <person name="Hundley H."/>
            <person name="Na H."/>
            <person name="Kuo A."/>
            <person name="Barry K."/>
            <person name="Lipzen A."/>
            <person name="Henrissat B."/>
            <person name="Riley R."/>
            <person name="Ahrendt S."/>
            <person name="Nagy L.G."/>
            <person name="Grigoriev I.V."/>
            <person name="Martin F."/>
            <person name="Rosso M.N."/>
        </authorList>
    </citation>
    <scope>NUCLEOTIDE SEQUENCE [LARGE SCALE GENOMIC DNA]</scope>
    <source>
        <strain evidence="2 3">CIRM-BRFM 1785</strain>
    </source>
</reference>
<dbReference type="InterPro" id="IPR029063">
    <property type="entry name" value="SAM-dependent_MTases_sf"/>
</dbReference>
<dbReference type="PANTHER" id="PTHR43591:SF105">
    <property type="entry name" value="METHYLTRANSFERASE DOMAIN-CONTAINING PROTEIN-RELATED"/>
    <property type="match status" value="1"/>
</dbReference>
<dbReference type="SUPFAM" id="SSF53335">
    <property type="entry name" value="S-adenosyl-L-methionine-dependent methyltransferases"/>
    <property type="match status" value="1"/>
</dbReference>